<keyword evidence="1" id="KW-0732">Signal</keyword>
<proteinExistence type="predicted"/>
<evidence type="ECO:0000313" key="3">
    <source>
        <dbReference type="Proteomes" id="UP000314294"/>
    </source>
</evidence>
<evidence type="ECO:0000256" key="1">
    <source>
        <dbReference type="SAM" id="SignalP"/>
    </source>
</evidence>
<dbReference type="Proteomes" id="UP000314294">
    <property type="component" value="Unassembled WGS sequence"/>
</dbReference>
<dbReference type="AlphaFoldDB" id="A0A4Z2GYQ5"/>
<dbReference type="EMBL" id="SRLO01000375">
    <property type="protein sequence ID" value="TNN58589.1"/>
    <property type="molecule type" value="Genomic_DNA"/>
</dbReference>
<feature type="chain" id="PRO_5021337946" evidence="1">
    <location>
        <begin position="17"/>
        <end position="88"/>
    </location>
</feature>
<accession>A0A4Z2GYQ5</accession>
<name>A0A4Z2GYQ5_9TELE</name>
<evidence type="ECO:0000313" key="2">
    <source>
        <dbReference type="EMBL" id="TNN58589.1"/>
    </source>
</evidence>
<sequence>MLSVSALAARIGLLLCSRRTEDVPEAGGELWASGQPAADVSGEVSGSFVVKLPAFLGTEETAGFVQRDSVHESFVHPGRENKFDESKA</sequence>
<comment type="caution">
    <text evidence="2">The sequence shown here is derived from an EMBL/GenBank/DDBJ whole genome shotgun (WGS) entry which is preliminary data.</text>
</comment>
<gene>
    <name evidence="2" type="ORF">EYF80_031209</name>
</gene>
<organism evidence="2 3">
    <name type="scientific">Liparis tanakae</name>
    <name type="common">Tanaka's snailfish</name>
    <dbReference type="NCBI Taxonomy" id="230148"/>
    <lineage>
        <taxon>Eukaryota</taxon>
        <taxon>Metazoa</taxon>
        <taxon>Chordata</taxon>
        <taxon>Craniata</taxon>
        <taxon>Vertebrata</taxon>
        <taxon>Euteleostomi</taxon>
        <taxon>Actinopterygii</taxon>
        <taxon>Neopterygii</taxon>
        <taxon>Teleostei</taxon>
        <taxon>Neoteleostei</taxon>
        <taxon>Acanthomorphata</taxon>
        <taxon>Eupercaria</taxon>
        <taxon>Perciformes</taxon>
        <taxon>Cottioidei</taxon>
        <taxon>Cottales</taxon>
        <taxon>Liparidae</taxon>
        <taxon>Liparis</taxon>
    </lineage>
</organism>
<protein>
    <submittedName>
        <fullName evidence="2">Uncharacterized protein</fullName>
    </submittedName>
</protein>
<feature type="signal peptide" evidence="1">
    <location>
        <begin position="1"/>
        <end position="16"/>
    </location>
</feature>
<reference evidence="2 3" key="1">
    <citation type="submission" date="2019-03" db="EMBL/GenBank/DDBJ databases">
        <title>First draft genome of Liparis tanakae, snailfish: a comprehensive survey of snailfish specific genes.</title>
        <authorList>
            <person name="Kim W."/>
            <person name="Song I."/>
            <person name="Jeong J.-H."/>
            <person name="Kim D."/>
            <person name="Kim S."/>
            <person name="Ryu S."/>
            <person name="Song J.Y."/>
            <person name="Lee S.K."/>
        </authorList>
    </citation>
    <scope>NUCLEOTIDE SEQUENCE [LARGE SCALE GENOMIC DNA]</scope>
    <source>
        <tissue evidence="2">Muscle</tissue>
    </source>
</reference>
<keyword evidence="3" id="KW-1185">Reference proteome</keyword>